<proteinExistence type="predicted"/>
<evidence type="ECO:0008006" key="3">
    <source>
        <dbReference type="Google" id="ProtNLM"/>
    </source>
</evidence>
<organism evidence="1 2">
    <name type="scientific">Candidatus Dechloromonas phosphorivorans</name>
    <dbReference type="NCBI Taxonomy" id="2899244"/>
    <lineage>
        <taxon>Bacteria</taxon>
        <taxon>Pseudomonadati</taxon>
        <taxon>Pseudomonadota</taxon>
        <taxon>Betaproteobacteria</taxon>
        <taxon>Rhodocyclales</taxon>
        <taxon>Azonexaceae</taxon>
        <taxon>Dechloromonas</taxon>
    </lineage>
</organism>
<dbReference type="EMBL" id="JADJMS010000047">
    <property type="protein sequence ID" value="MBK7416881.1"/>
    <property type="molecule type" value="Genomic_DNA"/>
</dbReference>
<dbReference type="InterPro" id="IPR029024">
    <property type="entry name" value="TerB-like"/>
</dbReference>
<dbReference type="AlphaFoldDB" id="A0A935JZI7"/>
<comment type="caution">
    <text evidence="1">The sequence shown here is derived from an EMBL/GenBank/DDBJ whole genome shotgun (WGS) entry which is preliminary data.</text>
</comment>
<protein>
    <recommendedName>
        <fullName evidence="3">TerB family tellurite resistance protein</fullName>
    </recommendedName>
</protein>
<name>A0A935JZI7_9RHOO</name>
<dbReference type="Proteomes" id="UP000739411">
    <property type="component" value="Unassembled WGS sequence"/>
</dbReference>
<accession>A0A935JZI7</accession>
<dbReference type="SUPFAM" id="SSF158682">
    <property type="entry name" value="TerB-like"/>
    <property type="match status" value="1"/>
</dbReference>
<evidence type="ECO:0000313" key="1">
    <source>
        <dbReference type="EMBL" id="MBK7416881.1"/>
    </source>
</evidence>
<gene>
    <name evidence="1" type="ORF">IPJ38_19085</name>
</gene>
<reference evidence="1 2" key="1">
    <citation type="submission" date="2020-10" db="EMBL/GenBank/DDBJ databases">
        <title>Connecting structure to function with the recovery of over 1000 high-quality activated sludge metagenome-assembled genomes encoding full-length rRNA genes using long-read sequencing.</title>
        <authorList>
            <person name="Singleton C.M."/>
            <person name="Petriglieri F."/>
            <person name="Kristensen J.M."/>
            <person name="Kirkegaard R.H."/>
            <person name="Michaelsen T.Y."/>
            <person name="Andersen M.H."/>
            <person name="Karst S.M."/>
            <person name="Dueholm M.S."/>
            <person name="Nielsen P.H."/>
            <person name="Albertsen M."/>
        </authorList>
    </citation>
    <scope>NUCLEOTIDE SEQUENCE [LARGE SCALE GENOMIC DNA]</scope>
    <source>
        <strain evidence="1">EsbW_18-Q3-R4-48_BATAC.463</strain>
    </source>
</reference>
<sequence length="153" mass="17268">MRHYRSDSPEAMGRLVALTLMADGAIDASELKLLDSKETIRRLGLSDTHFDQLIHELCDDMLISAHRTSAGHLELNTQSIDLLLAEIKHPVLQKQVLHTMLDIVYADRELSGGEAVLVSEAMRLWEIDLHEVSDFSVPKNHLRTQNQNELAYA</sequence>
<dbReference type="Gene3D" id="1.10.3680.10">
    <property type="entry name" value="TerB-like"/>
    <property type="match status" value="1"/>
</dbReference>
<evidence type="ECO:0000313" key="2">
    <source>
        <dbReference type="Proteomes" id="UP000739411"/>
    </source>
</evidence>